<dbReference type="GO" id="GO:0006281">
    <property type="term" value="P:DNA repair"/>
    <property type="evidence" value="ECO:0007669"/>
    <property type="project" value="InterPro"/>
</dbReference>
<reference evidence="9 10" key="1">
    <citation type="journal article" date="2018" name="Nat. Ecol. Evol.">
        <title>Genomic signatures of mitonuclear coevolution across populations of Tigriopus californicus.</title>
        <authorList>
            <person name="Barreto F.S."/>
            <person name="Watson E.T."/>
            <person name="Lima T.G."/>
            <person name="Willett C.S."/>
            <person name="Edmands S."/>
            <person name="Li W."/>
            <person name="Burton R.S."/>
        </authorList>
    </citation>
    <scope>NUCLEOTIDE SEQUENCE [LARGE SCALE GENOMIC DNA]</scope>
    <source>
        <strain evidence="9 10">San Diego</strain>
    </source>
</reference>
<dbReference type="Pfam" id="PF25361">
    <property type="entry name" value="AAA_lid_RFC1"/>
    <property type="match status" value="1"/>
</dbReference>
<evidence type="ECO:0000256" key="6">
    <source>
        <dbReference type="ARBA" id="ARBA00077727"/>
    </source>
</evidence>
<dbReference type="PANTHER" id="PTHR23389">
    <property type="entry name" value="CHROMOSOME TRANSMISSION FIDELITY FACTOR 18"/>
    <property type="match status" value="1"/>
</dbReference>
<dbReference type="GO" id="GO:0005663">
    <property type="term" value="C:DNA replication factor C complex"/>
    <property type="evidence" value="ECO:0007669"/>
    <property type="project" value="InterPro"/>
</dbReference>
<dbReference type="Gene3D" id="1.20.272.10">
    <property type="match status" value="1"/>
</dbReference>
<evidence type="ECO:0000259" key="8">
    <source>
        <dbReference type="SMART" id="SM00382"/>
    </source>
</evidence>
<comment type="similarity">
    <text evidence="1">Belongs to the activator 1 large subunit family.</text>
</comment>
<comment type="subunit">
    <text evidence="4">Large subunit of the RFC complex, an heteropentameric complex consisting of RFC1 and four small subunits RFC2, RFC3, RFC4 and RFC5; the RFC complex interacts with PCNA and the interaction involves RFC1.</text>
</comment>
<evidence type="ECO:0000313" key="9">
    <source>
        <dbReference type="EMBL" id="TRY68669.1"/>
    </source>
</evidence>
<dbReference type="Proteomes" id="UP000318571">
    <property type="component" value="Chromosome 1"/>
</dbReference>
<organism evidence="9 10">
    <name type="scientific">Tigriopus californicus</name>
    <name type="common">Marine copepod</name>
    <dbReference type="NCBI Taxonomy" id="6832"/>
    <lineage>
        <taxon>Eukaryota</taxon>
        <taxon>Metazoa</taxon>
        <taxon>Ecdysozoa</taxon>
        <taxon>Arthropoda</taxon>
        <taxon>Crustacea</taxon>
        <taxon>Multicrustacea</taxon>
        <taxon>Hexanauplia</taxon>
        <taxon>Copepoda</taxon>
        <taxon>Harpacticoida</taxon>
        <taxon>Harpacticidae</taxon>
        <taxon>Tigriopus</taxon>
    </lineage>
</organism>
<sequence length="641" mass="70931">MMPGATRDIRSKTTHRPVVSTPPAKDTKRDHRAAHPGAASPAAKRLKIEPSALLEDPARPSQLWVDKYKPVNLKHVIGQQGEKSNLRKLQTWLQHWPRYHLGGAKPPARPPPWNATSDTGAWAKMALLSGPPGVGKTTTAYLVSRELGFDVMEMNASDARSKKLLEQNVAVAMSNTSLASGSKKRVSSQRRWEVLLMDEVDGMAGNEDRGGIAELIQLVKKSQIPVICMCNDRNHQKIRSLANYCFDLRFQRPRVEQIKGAMMSIIFKEKINITPDALTEVIAGCNQDVRQVLHHLSLIKARESSIKMTGTEAKTEADRSKKTSIKVGPFDVVRRVFSAKEQEGMSLMDKSDLFFQDYSLGPLFTQENYLLHVPKAAKGDPKATMDLVSKAADSFCDGDLTSGAIRSRNAWNLLPIQAMFSSVIPGEYMSGYMSGQPQFPTWFGKYSKQNKFDRILQELQMHTRLSAGVTKQAMNMEFSQFLRGAIVNPMLLKGSEGIPESVEVMKKYSLLREDLDNILEIGQWPGQDNPMKYVDSKTKAAFTRAYNKEIVLPYSNAIGSLKKGKSAATSVEINPEALEEDDERESDDEDDDDISKDAMIKAKPKKPTKGKSESGATSSSARGGKATTSRGKGTARGRGKK</sequence>
<dbReference type="GO" id="GO:0006260">
    <property type="term" value="P:DNA replication"/>
    <property type="evidence" value="ECO:0007669"/>
    <property type="project" value="UniProtKB-KW"/>
</dbReference>
<dbReference type="GO" id="GO:0005634">
    <property type="term" value="C:nucleus"/>
    <property type="evidence" value="ECO:0007669"/>
    <property type="project" value="TreeGrafter"/>
</dbReference>
<dbReference type="GO" id="GO:0016887">
    <property type="term" value="F:ATP hydrolysis activity"/>
    <property type="evidence" value="ECO:0007669"/>
    <property type="project" value="InterPro"/>
</dbReference>
<proteinExistence type="inferred from homology"/>
<dbReference type="InterPro" id="IPR027417">
    <property type="entry name" value="P-loop_NTPase"/>
</dbReference>
<dbReference type="InterPro" id="IPR013725">
    <property type="entry name" value="DNA_replication_fac_RFC1_C"/>
</dbReference>
<evidence type="ECO:0000256" key="2">
    <source>
        <dbReference type="ARBA" id="ARBA00022705"/>
    </source>
</evidence>
<keyword evidence="10" id="KW-1185">Reference proteome</keyword>
<evidence type="ECO:0000256" key="3">
    <source>
        <dbReference type="ARBA" id="ARBA00054501"/>
    </source>
</evidence>
<dbReference type="SUPFAM" id="SSF52540">
    <property type="entry name" value="P-loop containing nucleoside triphosphate hydrolases"/>
    <property type="match status" value="1"/>
</dbReference>
<name>A0A553NTC1_TIGCA</name>
<comment type="caution">
    <text evidence="9">The sequence shown here is derived from an EMBL/GenBank/DDBJ whole genome shotgun (WGS) entry which is preliminary data.</text>
</comment>
<dbReference type="GO" id="GO:0005524">
    <property type="term" value="F:ATP binding"/>
    <property type="evidence" value="ECO:0007669"/>
    <property type="project" value="InterPro"/>
</dbReference>
<dbReference type="AlphaFoldDB" id="A0A553NTC1"/>
<accession>A0A553NTC1</accession>
<protein>
    <recommendedName>
        <fullName evidence="6">Activator 1 large subunit</fullName>
    </recommendedName>
    <alternativeName>
        <fullName evidence="5">Replication factor C 140 kDa subunit</fullName>
    </alternativeName>
</protein>
<evidence type="ECO:0000256" key="7">
    <source>
        <dbReference type="SAM" id="MobiDB-lite"/>
    </source>
</evidence>
<dbReference type="SUPFAM" id="SSF48019">
    <property type="entry name" value="post-AAA+ oligomerization domain-like"/>
    <property type="match status" value="1"/>
</dbReference>
<dbReference type="PIRSF" id="PIRSF036578">
    <property type="entry name" value="RFC1"/>
    <property type="match status" value="1"/>
</dbReference>
<evidence type="ECO:0000256" key="1">
    <source>
        <dbReference type="ARBA" id="ARBA00006116"/>
    </source>
</evidence>
<dbReference type="GO" id="GO:0003677">
    <property type="term" value="F:DNA binding"/>
    <property type="evidence" value="ECO:0007669"/>
    <property type="project" value="InterPro"/>
</dbReference>
<feature type="compositionally biased region" description="Acidic residues" evidence="7">
    <location>
        <begin position="577"/>
        <end position="594"/>
    </location>
</feature>
<dbReference type="InterPro" id="IPR012178">
    <property type="entry name" value="RFC1"/>
</dbReference>
<comment type="function">
    <text evidence="3">Subunit of the replication factor C (RFC) complex which acts during elongation of primed DNA templates by DNA polymerases delta and epsilon, and is necessary for ATP-dependent loading of proliferating cell nuclear antigen (PCNA) onto primed DNA. This subunit binds to the primer-template junction. Binds the PO-B transcription element as well as other GA rich DNA sequences. Can bind single- or double-stranded DNA.</text>
</comment>
<dbReference type="FunFam" id="1.20.272.10:FF:000005">
    <property type="entry name" value="Replication factor C subunit 1"/>
    <property type="match status" value="1"/>
</dbReference>
<feature type="region of interest" description="Disordered" evidence="7">
    <location>
        <begin position="1"/>
        <end position="43"/>
    </location>
</feature>
<dbReference type="OMA" id="MLPYSID"/>
<evidence type="ECO:0000256" key="4">
    <source>
        <dbReference type="ARBA" id="ARBA00064311"/>
    </source>
</evidence>
<gene>
    <name evidence="9" type="ORF">TCAL_03029</name>
</gene>
<feature type="region of interest" description="Disordered" evidence="7">
    <location>
        <begin position="565"/>
        <end position="641"/>
    </location>
</feature>
<dbReference type="SMART" id="SM00382">
    <property type="entry name" value="AAA"/>
    <property type="match status" value="1"/>
</dbReference>
<dbReference type="FunFam" id="1.10.8.60:FF:000021">
    <property type="entry name" value="Replication factor C subunit 1"/>
    <property type="match status" value="1"/>
</dbReference>
<dbReference type="Pfam" id="PF08519">
    <property type="entry name" value="RFC1"/>
    <property type="match status" value="1"/>
</dbReference>
<dbReference type="FunFam" id="3.40.50.300:FF:000395">
    <property type="entry name" value="Replication factor C subunit 1"/>
    <property type="match status" value="1"/>
</dbReference>
<keyword evidence="2" id="KW-0235">DNA replication</keyword>
<dbReference type="CDD" id="cd00009">
    <property type="entry name" value="AAA"/>
    <property type="match status" value="1"/>
</dbReference>
<dbReference type="Gene3D" id="1.10.8.60">
    <property type="match status" value="1"/>
</dbReference>
<dbReference type="InterPro" id="IPR003593">
    <property type="entry name" value="AAA+_ATPase"/>
</dbReference>
<evidence type="ECO:0000313" key="10">
    <source>
        <dbReference type="Proteomes" id="UP000318571"/>
    </source>
</evidence>
<dbReference type="InterPro" id="IPR008921">
    <property type="entry name" value="DNA_pol3_clamp-load_cplx_C"/>
</dbReference>
<feature type="domain" description="AAA+ ATPase" evidence="8">
    <location>
        <begin position="122"/>
        <end position="256"/>
    </location>
</feature>
<dbReference type="InterPro" id="IPR003959">
    <property type="entry name" value="ATPase_AAA_core"/>
</dbReference>
<dbReference type="GO" id="GO:0003689">
    <property type="term" value="F:DNA clamp loader activity"/>
    <property type="evidence" value="ECO:0007669"/>
    <property type="project" value="InterPro"/>
</dbReference>
<dbReference type="EMBL" id="VCGU01000010">
    <property type="protein sequence ID" value="TRY68669.1"/>
    <property type="molecule type" value="Genomic_DNA"/>
</dbReference>
<dbReference type="Gene3D" id="3.40.50.300">
    <property type="entry name" value="P-loop containing nucleotide triphosphate hydrolases"/>
    <property type="match status" value="1"/>
</dbReference>
<dbReference type="PANTHER" id="PTHR23389:SF6">
    <property type="entry name" value="REPLICATION FACTOR C SUBUNIT 1"/>
    <property type="match status" value="1"/>
</dbReference>
<evidence type="ECO:0000256" key="5">
    <source>
        <dbReference type="ARBA" id="ARBA00075134"/>
    </source>
</evidence>
<dbReference type="STRING" id="6832.A0A553NTC1"/>
<dbReference type="Pfam" id="PF00004">
    <property type="entry name" value="AAA"/>
    <property type="match status" value="1"/>
</dbReference>